<comment type="caution">
    <text evidence="1">The sequence shown here is derived from an EMBL/GenBank/DDBJ whole genome shotgun (WGS) entry which is preliminary data.</text>
</comment>
<name>A0A1A6FY90_NEOLE</name>
<reference evidence="1 2" key="1">
    <citation type="submission" date="2016-06" db="EMBL/GenBank/DDBJ databases">
        <title>The Draft Genome Sequence and Annotation of the Desert Woodrat Neotoma lepida.</title>
        <authorList>
            <person name="Campbell M."/>
            <person name="Oakeson K.F."/>
            <person name="Yandell M."/>
            <person name="Halpert J.R."/>
            <person name="Dearing D."/>
        </authorList>
    </citation>
    <scope>NUCLEOTIDE SEQUENCE [LARGE SCALE GENOMIC DNA]</scope>
    <source>
        <strain evidence="1">417</strain>
        <tissue evidence="1">Liver</tissue>
    </source>
</reference>
<proteinExistence type="predicted"/>
<protein>
    <submittedName>
        <fullName evidence="1">Uncharacterized protein</fullName>
    </submittedName>
</protein>
<organism evidence="1 2">
    <name type="scientific">Neotoma lepida</name>
    <name type="common">Desert woodrat</name>
    <dbReference type="NCBI Taxonomy" id="56216"/>
    <lineage>
        <taxon>Eukaryota</taxon>
        <taxon>Metazoa</taxon>
        <taxon>Chordata</taxon>
        <taxon>Craniata</taxon>
        <taxon>Vertebrata</taxon>
        <taxon>Euteleostomi</taxon>
        <taxon>Mammalia</taxon>
        <taxon>Eutheria</taxon>
        <taxon>Euarchontoglires</taxon>
        <taxon>Glires</taxon>
        <taxon>Rodentia</taxon>
        <taxon>Myomorpha</taxon>
        <taxon>Muroidea</taxon>
        <taxon>Cricetidae</taxon>
        <taxon>Neotominae</taxon>
        <taxon>Neotoma</taxon>
    </lineage>
</organism>
<gene>
    <name evidence="1" type="ORF">A6R68_10390</name>
</gene>
<dbReference type="AlphaFoldDB" id="A0A1A6FY90"/>
<evidence type="ECO:0000313" key="2">
    <source>
        <dbReference type="Proteomes" id="UP000092124"/>
    </source>
</evidence>
<dbReference type="Proteomes" id="UP000092124">
    <property type="component" value="Unassembled WGS sequence"/>
</dbReference>
<dbReference type="EMBL" id="LZPO01116378">
    <property type="protein sequence ID" value="OBS58525.1"/>
    <property type="molecule type" value="Genomic_DNA"/>
</dbReference>
<evidence type="ECO:0000313" key="1">
    <source>
        <dbReference type="EMBL" id="OBS58525.1"/>
    </source>
</evidence>
<keyword evidence="2" id="KW-1185">Reference proteome</keyword>
<accession>A0A1A6FY90</accession>
<sequence length="18" mass="2272">MTRRRKMPESRPKKTKIQ</sequence>